<keyword evidence="2" id="KW-1185">Reference proteome</keyword>
<dbReference type="EMBL" id="JASNQZ010000012">
    <property type="protein sequence ID" value="KAL0950065.1"/>
    <property type="molecule type" value="Genomic_DNA"/>
</dbReference>
<proteinExistence type="predicted"/>
<comment type="caution">
    <text evidence="1">The sequence shown here is derived from an EMBL/GenBank/DDBJ whole genome shotgun (WGS) entry which is preliminary data.</text>
</comment>
<reference evidence="2" key="1">
    <citation type="submission" date="2024-06" db="EMBL/GenBank/DDBJ databases">
        <title>Multi-omics analyses provide insights into the biosynthesis of the anticancer antibiotic pleurotin in Hohenbuehelia grisea.</title>
        <authorList>
            <person name="Weaver J.A."/>
            <person name="Alberti F."/>
        </authorList>
    </citation>
    <scope>NUCLEOTIDE SEQUENCE [LARGE SCALE GENOMIC DNA]</scope>
    <source>
        <strain evidence="2">T-177</strain>
    </source>
</reference>
<organism evidence="1 2">
    <name type="scientific">Hohenbuehelia grisea</name>
    <dbReference type="NCBI Taxonomy" id="104357"/>
    <lineage>
        <taxon>Eukaryota</taxon>
        <taxon>Fungi</taxon>
        <taxon>Dikarya</taxon>
        <taxon>Basidiomycota</taxon>
        <taxon>Agaricomycotina</taxon>
        <taxon>Agaricomycetes</taxon>
        <taxon>Agaricomycetidae</taxon>
        <taxon>Agaricales</taxon>
        <taxon>Pleurotineae</taxon>
        <taxon>Pleurotaceae</taxon>
        <taxon>Hohenbuehelia</taxon>
    </lineage>
</organism>
<sequence>MKPTLFSSNPMATFPQRNSTFNELGISNLRNNCFRADGHSGNDHSQTPLFVHLDRVRDEKVFGLSYVFHDPSTMRQAPPDKTLPISLSSILPKRGHYRRLRGPSHTLCG</sequence>
<accession>A0ABR3J4L6</accession>
<dbReference type="Proteomes" id="UP001556367">
    <property type="component" value="Unassembled WGS sequence"/>
</dbReference>
<gene>
    <name evidence="1" type="ORF">HGRIS_014952</name>
</gene>
<evidence type="ECO:0000313" key="1">
    <source>
        <dbReference type="EMBL" id="KAL0950065.1"/>
    </source>
</evidence>
<evidence type="ECO:0000313" key="2">
    <source>
        <dbReference type="Proteomes" id="UP001556367"/>
    </source>
</evidence>
<name>A0ABR3J4L6_9AGAR</name>
<protein>
    <submittedName>
        <fullName evidence="1">Uncharacterized protein</fullName>
    </submittedName>
</protein>